<accession>A0A977PLB7</accession>
<evidence type="ECO:0000313" key="1">
    <source>
        <dbReference type="EMBL" id="UXD22334.1"/>
    </source>
</evidence>
<name>A0A977PLB7_9CREN</name>
<dbReference type="EMBL" id="CP006868">
    <property type="protein sequence ID" value="UXD22334.1"/>
    <property type="molecule type" value="Genomic_DNA"/>
</dbReference>
<keyword evidence="2" id="KW-1185">Reference proteome</keyword>
<dbReference type="AlphaFoldDB" id="A0A977PLB7"/>
<dbReference type="Proteomes" id="UP001063698">
    <property type="component" value="Chromosome"/>
</dbReference>
<protein>
    <submittedName>
        <fullName evidence="1">Uncharacterized protein</fullName>
    </submittedName>
</protein>
<dbReference type="KEGG" id="ipc:IPA_03635"/>
<organism evidence="1 2">
    <name type="scientific">Ignicoccus pacificus DSM 13166</name>
    <dbReference type="NCBI Taxonomy" id="940294"/>
    <lineage>
        <taxon>Archaea</taxon>
        <taxon>Thermoproteota</taxon>
        <taxon>Thermoprotei</taxon>
        <taxon>Desulfurococcales</taxon>
        <taxon>Desulfurococcaceae</taxon>
        <taxon>Ignicoccus</taxon>
    </lineage>
</organism>
<sequence length="64" mass="7502">MDYKKILEEELEKLDWEIEQLERKVKLLEPLAEEDEELKLELIGTKALLSLYKADRQSIVSALA</sequence>
<reference evidence="1" key="1">
    <citation type="submission" date="2013-11" db="EMBL/GenBank/DDBJ databases">
        <title>Comparative genomics of Ignicoccus.</title>
        <authorList>
            <person name="Podar M."/>
        </authorList>
    </citation>
    <scope>NUCLEOTIDE SEQUENCE</scope>
    <source>
        <strain evidence="1">DSM 13166</strain>
    </source>
</reference>
<evidence type="ECO:0000313" key="2">
    <source>
        <dbReference type="Proteomes" id="UP001063698"/>
    </source>
</evidence>
<proteinExistence type="predicted"/>
<gene>
    <name evidence="1" type="ORF">IPA_03635</name>
</gene>